<evidence type="ECO:0000256" key="6">
    <source>
        <dbReference type="ARBA" id="ARBA00022989"/>
    </source>
</evidence>
<feature type="transmembrane region" description="Helical" evidence="8">
    <location>
        <begin position="320"/>
        <end position="340"/>
    </location>
</feature>
<keyword evidence="6 8" id="KW-1133">Transmembrane helix</keyword>
<dbReference type="Pfam" id="PF12704">
    <property type="entry name" value="MacB_PCD"/>
    <property type="match status" value="1"/>
</dbReference>
<gene>
    <name evidence="11" type="primary">lolE</name>
    <name evidence="11" type="ORF">ACFOSS_02675</name>
</gene>
<evidence type="ECO:0000313" key="12">
    <source>
        <dbReference type="Proteomes" id="UP001595692"/>
    </source>
</evidence>
<name>A0ABV8CK27_9GAMM</name>
<proteinExistence type="inferred from homology"/>
<keyword evidence="5 8" id="KW-0812">Transmembrane</keyword>
<evidence type="ECO:0000313" key="11">
    <source>
        <dbReference type="EMBL" id="MFC3912369.1"/>
    </source>
</evidence>
<feature type="transmembrane region" description="Helical" evidence="8">
    <location>
        <begin position="26"/>
        <end position="48"/>
    </location>
</feature>
<comment type="subcellular location">
    <subcellularLocation>
        <location evidence="1">Cell membrane</location>
        <topology evidence="1">Multi-pass membrane protein</topology>
    </subcellularLocation>
</comment>
<comment type="caution">
    <text evidence="11">The sequence shown here is derived from an EMBL/GenBank/DDBJ whole genome shotgun (WGS) entry which is preliminary data.</text>
</comment>
<dbReference type="Proteomes" id="UP001595692">
    <property type="component" value="Unassembled WGS sequence"/>
</dbReference>
<evidence type="ECO:0000256" key="4">
    <source>
        <dbReference type="ARBA" id="ARBA00022475"/>
    </source>
</evidence>
<evidence type="ECO:0000256" key="1">
    <source>
        <dbReference type="ARBA" id="ARBA00004651"/>
    </source>
</evidence>
<evidence type="ECO:0000256" key="3">
    <source>
        <dbReference type="ARBA" id="ARBA00022448"/>
    </source>
</evidence>
<dbReference type="InterPro" id="IPR003838">
    <property type="entry name" value="ABC3_permease_C"/>
</dbReference>
<feature type="domain" description="ABC3 transporter permease C-terminal" evidence="9">
    <location>
        <begin position="277"/>
        <end position="410"/>
    </location>
</feature>
<dbReference type="NCBIfam" id="NF008357">
    <property type="entry name" value="PRK11146.1"/>
    <property type="match status" value="1"/>
</dbReference>
<keyword evidence="11" id="KW-0449">Lipoprotein</keyword>
<dbReference type="PANTHER" id="PTHR30489:SF0">
    <property type="entry name" value="LIPOPROTEIN-RELEASING SYSTEM TRANSMEMBRANE PROTEIN LOLE"/>
    <property type="match status" value="1"/>
</dbReference>
<evidence type="ECO:0000256" key="7">
    <source>
        <dbReference type="ARBA" id="ARBA00023136"/>
    </source>
</evidence>
<organism evidence="11 12">
    <name type="scientific">Pseudaeromonas sharmana</name>
    <dbReference type="NCBI Taxonomy" id="328412"/>
    <lineage>
        <taxon>Bacteria</taxon>
        <taxon>Pseudomonadati</taxon>
        <taxon>Pseudomonadota</taxon>
        <taxon>Gammaproteobacteria</taxon>
        <taxon>Aeromonadales</taxon>
        <taxon>Aeromonadaceae</taxon>
        <taxon>Pseudaeromonas</taxon>
    </lineage>
</organism>
<evidence type="ECO:0000259" key="9">
    <source>
        <dbReference type="Pfam" id="PF02687"/>
    </source>
</evidence>
<protein>
    <submittedName>
        <fullName evidence="11">Lipoprotein-releasing ABC transporter permease subunit LolE</fullName>
    </submittedName>
</protein>
<dbReference type="InterPro" id="IPR051447">
    <property type="entry name" value="Lipoprotein-release_system"/>
</dbReference>
<keyword evidence="12" id="KW-1185">Reference proteome</keyword>
<evidence type="ECO:0000256" key="5">
    <source>
        <dbReference type="ARBA" id="ARBA00022692"/>
    </source>
</evidence>
<feature type="transmembrane region" description="Helical" evidence="8">
    <location>
        <begin position="274"/>
        <end position="299"/>
    </location>
</feature>
<sequence>MYRPLALFLGLRYSQARRSSGFVSFISASSVIGITLGVMALILGLSAMNGFERELHNRVLSVVPHAETTLVRGEMADWQSARQLLESSTGITAAAPLIVLNGLLENGSRMKAVQLRAVLPEAEGHVSAAGRFMSGQGLLALKPGEDGMVLGKGIADKLGAQVGDTLTLMLPDVTASGEDAGLKSPQQRRFRIVSLLEIGGQLDSLLGFIHLNDAQQALNLGDRVQGFSLKTTDLMHAETLAFAAASRLDAPMYVRSWKNSQGYLYQDIQLVRTVMYVVMLMVVAVACFNIVSTLVMAVNEKRSDIAILKTMGAGAWQIRLTFMIQGLVNGLAGSVLGGVLGAGLSRYLTAAIHAIEGWLGHRFLNPDIYFIDFLPSELHGSDVIIVCGSALLMSLLATLYPAWRASGLQPARELGHG</sequence>
<dbReference type="RefSeq" id="WP_377150477.1">
    <property type="nucleotide sequence ID" value="NZ_JBHSAF010000001.1"/>
</dbReference>
<dbReference type="Pfam" id="PF02687">
    <property type="entry name" value="FtsX"/>
    <property type="match status" value="1"/>
</dbReference>
<evidence type="ECO:0000256" key="2">
    <source>
        <dbReference type="ARBA" id="ARBA00005236"/>
    </source>
</evidence>
<reference evidence="12" key="1">
    <citation type="journal article" date="2019" name="Int. J. Syst. Evol. Microbiol.">
        <title>The Global Catalogue of Microorganisms (GCM) 10K type strain sequencing project: providing services to taxonomists for standard genome sequencing and annotation.</title>
        <authorList>
            <consortium name="The Broad Institute Genomics Platform"/>
            <consortium name="The Broad Institute Genome Sequencing Center for Infectious Disease"/>
            <person name="Wu L."/>
            <person name="Ma J."/>
        </authorList>
    </citation>
    <scope>NUCLEOTIDE SEQUENCE [LARGE SCALE GENOMIC DNA]</scope>
    <source>
        <strain evidence="12">CCUG 54939</strain>
    </source>
</reference>
<evidence type="ECO:0000256" key="8">
    <source>
        <dbReference type="SAM" id="Phobius"/>
    </source>
</evidence>
<dbReference type="EMBL" id="JBHSAF010000001">
    <property type="protein sequence ID" value="MFC3912369.1"/>
    <property type="molecule type" value="Genomic_DNA"/>
</dbReference>
<dbReference type="InterPro" id="IPR011925">
    <property type="entry name" value="LolCE_TM"/>
</dbReference>
<dbReference type="PANTHER" id="PTHR30489">
    <property type="entry name" value="LIPOPROTEIN-RELEASING SYSTEM TRANSMEMBRANE PROTEIN LOLE"/>
    <property type="match status" value="1"/>
</dbReference>
<comment type="similarity">
    <text evidence="2">Belongs to the ABC-4 integral membrane protein family. LolC/E subfamily.</text>
</comment>
<dbReference type="InterPro" id="IPR025857">
    <property type="entry name" value="MacB_PCD"/>
</dbReference>
<evidence type="ECO:0000259" key="10">
    <source>
        <dbReference type="Pfam" id="PF12704"/>
    </source>
</evidence>
<feature type="domain" description="MacB-like periplasmic core" evidence="10">
    <location>
        <begin position="28"/>
        <end position="240"/>
    </location>
</feature>
<dbReference type="NCBIfam" id="TIGR02212">
    <property type="entry name" value="lolCE"/>
    <property type="match status" value="1"/>
</dbReference>
<accession>A0ABV8CK27</accession>
<feature type="transmembrane region" description="Helical" evidence="8">
    <location>
        <begin position="383"/>
        <end position="403"/>
    </location>
</feature>
<keyword evidence="4" id="KW-1003">Cell membrane</keyword>
<keyword evidence="3" id="KW-0813">Transport</keyword>
<keyword evidence="7 8" id="KW-0472">Membrane</keyword>